<evidence type="ECO:0000256" key="2">
    <source>
        <dbReference type="SAM" id="Phobius"/>
    </source>
</evidence>
<name>A0A7U7J2V5_9GAMM</name>
<comment type="caution">
    <text evidence="3">The sequence shown here is derived from an EMBL/GenBank/DDBJ whole genome shotgun (WGS) entry which is preliminary data.</text>
</comment>
<keyword evidence="1" id="KW-0175">Coiled coil</keyword>
<feature type="transmembrane region" description="Helical" evidence="2">
    <location>
        <begin position="148"/>
        <end position="169"/>
    </location>
</feature>
<dbReference type="Proteomes" id="UP000019184">
    <property type="component" value="Unassembled WGS sequence"/>
</dbReference>
<sequence>MPPLTLNQAAREAGKSKATLLAAIRGGRLSAPKDELGRYQIDPAELFRVYLPPAQRPDMETATDPMPPTTETALLRQKVEFLERILQGIENERNDLRRRLDTESEARENAAAEIHRLTLMLTHSPKIEPKVQPVPTANQNDRPALVRLWLWIALAAVLIGAVFALWLAYSRPLP</sequence>
<dbReference type="EMBL" id="CBTK010000160">
    <property type="protein sequence ID" value="CDH45454.1"/>
    <property type="molecule type" value="Genomic_DNA"/>
</dbReference>
<feature type="coiled-coil region" evidence="1">
    <location>
        <begin position="72"/>
        <end position="113"/>
    </location>
</feature>
<evidence type="ECO:0000313" key="3">
    <source>
        <dbReference type="EMBL" id="CDH45454.1"/>
    </source>
</evidence>
<proteinExistence type="predicted"/>
<keyword evidence="2" id="KW-0812">Transmembrane</keyword>
<keyword evidence="2" id="KW-0472">Membrane</keyword>
<protein>
    <recommendedName>
        <fullName evidence="5">Helix-turn-helix domain-containing protein</fullName>
    </recommendedName>
</protein>
<reference evidence="3 4" key="1">
    <citation type="journal article" date="2014" name="ISME J.">
        <title>Candidatus Competibacter-lineage genomes retrieved from metagenomes reveal functional metabolic diversity.</title>
        <authorList>
            <person name="McIlroy S.J."/>
            <person name="Albertsen M."/>
            <person name="Andresen E.K."/>
            <person name="Saunders A.M."/>
            <person name="Kristiansen R."/>
            <person name="Stokholm-Bjerregaard M."/>
            <person name="Nielsen K.L."/>
            <person name="Nielsen P.H."/>
        </authorList>
    </citation>
    <scope>NUCLEOTIDE SEQUENCE [LARGE SCALE GENOMIC DNA]</scope>
    <source>
        <strain evidence="3 4">Run_B_J11</strain>
    </source>
</reference>
<evidence type="ECO:0000313" key="4">
    <source>
        <dbReference type="Proteomes" id="UP000019184"/>
    </source>
</evidence>
<gene>
    <name evidence="3" type="ORF">BN874_2420015</name>
</gene>
<evidence type="ECO:0000256" key="1">
    <source>
        <dbReference type="SAM" id="Coils"/>
    </source>
</evidence>
<keyword evidence="2" id="KW-1133">Transmembrane helix</keyword>
<keyword evidence="4" id="KW-1185">Reference proteome</keyword>
<organism evidence="3 4">
    <name type="scientific">Candidatus Contendobacter odensis Run_B_J11</name>
    <dbReference type="NCBI Taxonomy" id="1400861"/>
    <lineage>
        <taxon>Bacteria</taxon>
        <taxon>Pseudomonadati</taxon>
        <taxon>Pseudomonadota</taxon>
        <taxon>Gammaproteobacteria</taxon>
        <taxon>Candidatus Competibacteraceae</taxon>
        <taxon>Candidatus Contendibacter</taxon>
    </lineage>
</organism>
<evidence type="ECO:0008006" key="5">
    <source>
        <dbReference type="Google" id="ProtNLM"/>
    </source>
</evidence>
<accession>A0A7U7J2V5</accession>
<dbReference type="AlphaFoldDB" id="A0A7U7J2V5"/>